<proteinExistence type="predicted"/>
<dbReference type="AlphaFoldDB" id="A0A833WW09"/>
<accession>A0A833WW09</accession>
<sequence length="85" mass="9392">MRATGPIVVRLSVRGKTSEDDIDFGEERQRRVAVCNVELGLCILATERRTPDAVGGSISRNLLTRSLPPNFKASQRCSHINPTEQ</sequence>
<organism evidence="1 2">
    <name type="scientific">Phytophthora infestans</name>
    <name type="common">Potato late blight agent</name>
    <name type="synonym">Botrytis infestans</name>
    <dbReference type="NCBI Taxonomy" id="4787"/>
    <lineage>
        <taxon>Eukaryota</taxon>
        <taxon>Sar</taxon>
        <taxon>Stramenopiles</taxon>
        <taxon>Oomycota</taxon>
        <taxon>Peronosporomycetes</taxon>
        <taxon>Peronosporales</taxon>
        <taxon>Peronosporaceae</taxon>
        <taxon>Phytophthora</taxon>
    </lineage>
</organism>
<gene>
    <name evidence="1" type="ORF">GN244_ATG08160</name>
</gene>
<evidence type="ECO:0000313" key="1">
    <source>
        <dbReference type="EMBL" id="KAF4039636.1"/>
    </source>
</evidence>
<comment type="caution">
    <text evidence="1">The sequence shown here is derived from an EMBL/GenBank/DDBJ whole genome shotgun (WGS) entry which is preliminary data.</text>
</comment>
<evidence type="ECO:0000313" key="2">
    <source>
        <dbReference type="Proteomes" id="UP000602510"/>
    </source>
</evidence>
<name>A0A833WW09_PHYIN</name>
<dbReference type="Proteomes" id="UP000602510">
    <property type="component" value="Unassembled WGS sequence"/>
</dbReference>
<reference evidence="1" key="1">
    <citation type="submission" date="2020-04" db="EMBL/GenBank/DDBJ databases">
        <title>Hybrid Assembly of Korean Phytophthora infestans isolates.</title>
        <authorList>
            <person name="Prokchorchik M."/>
            <person name="Lee Y."/>
            <person name="Seo J."/>
            <person name="Cho J.-H."/>
            <person name="Park Y.-E."/>
            <person name="Jang D.-C."/>
            <person name="Im J.-S."/>
            <person name="Choi J.-G."/>
            <person name="Park H.-J."/>
            <person name="Lee G.-B."/>
            <person name="Lee Y.-G."/>
            <person name="Hong S.-Y."/>
            <person name="Cho K."/>
            <person name="Sohn K.H."/>
        </authorList>
    </citation>
    <scope>NUCLEOTIDE SEQUENCE</scope>
    <source>
        <strain evidence="1">KR_1_A1</strain>
    </source>
</reference>
<dbReference type="EMBL" id="WSZM01000168">
    <property type="protein sequence ID" value="KAF4039636.1"/>
    <property type="molecule type" value="Genomic_DNA"/>
</dbReference>
<keyword evidence="2" id="KW-1185">Reference proteome</keyword>
<protein>
    <submittedName>
        <fullName evidence="1">Uncharacterized protein</fullName>
    </submittedName>
</protein>